<feature type="non-terminal residue" evidence="2">
    <location>
        <position position="1308"/>
    </location>
</feature>
<name>A0A819TS71_9BILA</name>
<feature type="transmembrane region" description="Helical" evidence="1">
    <location>
        <begin position="1203"/>
        <end position="1226"/>
    </location>
</feature>
<comment type="caution">
    <text evidence="2">The sequence shown here is derived from an EMBL/GenBank/DDBJ whole genome shotgun (WGS) entry which is preliminary data.</text>
</comment>
<accession>A0A819TS71</accession>
<gene>
    <name evidence="2" type="ORF">KXQ929_LOCUS33656</name>
</gene>
<dbReference type="Proteomes" id="UP000663868">
    <property type="component" value="Unassembled WGS sequence"/>
</dbReference>
<proteinExistence type="predicted"/>
<dbReference type="EMBL" id="CAJOBB010004368">
    <property type="protein sequence ID" value="CAF4085923.1"/>
    <property type="molecule type" value="Genomic_DNA"/>
</dbReference>
<evidence type="ECO:0000256" key="1">
    <source>
        <dbReference type="SAM" id="Phobius"/>
    </source>
</evidence>
<keyword evidence="1" id="KW-1133">Transmembrane helix</keyword>
<evidence type="ECO:0000313" key="3">
    <source>
        <dbReference type="Proteomes" id="UP000663868"/>
    </source>
</evidence>
<reference evidence="2" key="1">
    <citation type="submission" date="2021-02" db="EMBL/GenBank/DDBJ databases">
        <authorList>
            <person name="Nowell W R."/>
        </authorList>
    </citation>
    <scope>NUCLEOTIDE SEQUENCE</scope>
</reference>
<evidence type="ECO:0000313" key="2">
    <source>
        <dbReference type="EMBL" id="CAF4085923.1"/>
    </source>
</evidence>
<feature type="transmembrane region" description="Helical" evidence="1">
    <location>
        <begin position="811"/>
        <end position="839"/>
    </location>
</feature>
<protein>
    <submittedName>
        <fullName evidence="2">Uncharacterized protein</fullName>
    </submittedName>
</protein>
<keyword evidence="1" id="KW-0812">Transmembrane</keyword>
<organism evidence="2 3">
    <name type="scientific">Adineta steineri</name>
    <dbReference type="NCBI Taxonomy" id="433720"/>
    <lineage>
        <taxon>Eukaryota</taxon>
        <taxon>Metazoa</taxon>
        <taxon>Spiralia</taxon>
        <taxon>Gnathifera</taxon>
        <taxon>Rotifera</taxon>
        <taxon>Eurotatoria</taxon>
        <taxon>Bdelloidea</taxon>
        <taxon>Adinetida</taxon>
        <taxon>Adinetidae</taxon>
        <taxon>Adineta</taxon>
    </lineage>
</organism>
<keyword evidence="1" id="KW-0472">Membrane</keyword>
<feature type="transmembrane region" description="Helical" evidence="1">
    <location>
        <begin position="1261"/>
        <end position="1279"/>
    </location>
</feature>
<sequence length="1308" mass="153259">MSSTLETLPDEILMIIFQYSGDVSTILRTFLGLNQRLNRILIDRRLHLLGNYLSINKHHLSSNDYNNSDVFHEVSHKLLIINHTINDDELDQYFQMLISFHIQQLYKQLGNEYQSNLIKFQIQRQLVTNDKIIDVDDELNEIFLNLNHYPINITDINQIEYLVHKRGARLQCNESEQSSFNFTKAINYLLSQDVSNNNCNNKEFYYLITRMFKTLIVSNYDLLNNRDFYIYSIRTVWYFLIFTVYRAYNYCYSKLILPINMECYRAIVDLLLFSIQCKKSEVNIDDWIQQTLFDVLRTVSSLETMDKFDMFIKNTQWEILKIITDMYISTETLLWHDDMNNKFESILGNLLNKNRVDIILFIYRHIDHIRYFFNQPSNCRNFVDIMTRNQYNRQVFEILIDEKPLETWVQSKELAFILLEKKERKFLEKILKLSPFLVHQINENGNNLLLHICLKVRGCRHRIVNIYDCDPHLTPEQRDHENRSNIIATRIFLIILIITLIIFILAFQLSFQTTTITVSNPTQEQFKNLPFTTYCPCSRISISYDQFTSINVRFHQVCSSDFISDRWIQSIFTGSNTTYFYLGDFRTYGSAAFQALASFCRLSKNNALQSITLSNQMSFISPEILTQPVFQSQIDASIEQFQSTTPNEFKIQLNLVQDMTTHSKLQSALQTNYLLFYYARNTWHDFNCKGSSKIYDIYGEATQLIGSSNSKILMRINGFKSSCLPVDAILLSTLECFYNQKCLNQLISFFPTNQKFLAMEFSEQSRFTINSTVQMIVNERMIEEWITNISYDKYCKQCAPNLCTYTKNEKYSFTFVLTKIISLLGGFTLVLGFFIRLIVGFVRRLPRTEPITLCQRIKYLFGKIWTKLNMFKHHESNEHQQRYQRLGIHRITVLKPTENQYKHFQEIYSNKSICPCSSITMTYSNFITIQPYYHQVCSSDFVSPQWIQYSTSTTQGTLNLFDDYRLNSQSQFELLTMLCQQAQQIVDNGIETFLQTQFISSQIDSQDLFESKINLLISDWRSLILNRYLRPINIIRAITQGNLLMNSDWNNKFSTTNSTYTNTKIIINKYSNCSCAVSSQCMQVMGIYKQISVTRFQLILPIPNFFIGCSLVESLLRSTLEVFYNRSYMLEIDKYLNNSLGSSFNFSALNPTLSLPNETIEIIVNRLMIDLWSSNISFSSYYQTCAPSSCTIEYIGKNNLLDVITSLIGIFGGLSVGLKLFFILILRSSEKISNNLSFVAMKTVIKNLFTCYNQQQMITRLQIFFLTISLYCIFLYSTYTTQLITVEINKPTYSTYESLSLNYSQSLQ</sequence>
<feature type="transmembrane region" description="Helical" evidence="1">
    <location>
        <begin position="491"/>
        <end position="511"/>
    </location>
</feature>